<dbReference type="GO" id="GO:0008270">
    <property type="term" value="F:zinc ion binding"/>
    <property type="evidence" value="ECO:0007669"/>
    <property type="project" value="UniProtKB-UniRule"/>
</dbReference>
<keyword evidence="1" id="KW-0479">Metal-binding</keyword>
<protein>
    <recommendedName>
        <fullName evidence="1">Protein FAR1-RELATED SEQUENCE</fullName>
    </recommendedName>
</protein>
<organism evidence="2 3">
    <name type="scientific">Actinidia rufa</name>
    <dbReference type="NCBI Taxonomy" id="165716"/>
    <lineage>
        <taxon>Eukaryota</taxon>
        <taxon>Viridiplantae</taxon>
        <taxon>Streptophyta</taxon>
        <taxon>Embryophyta</taxon>
        <taxon>Tracheophyta</taxon>
        <taxon>Spermatophyta</taxon>
        <taxon>Magnoliopsida</taxon>
        <taxon>eudicotyledons</taxon>
        <taxon>Gunneridae</taxon>
        <taxon>Pentapetalae</taxon>
        <taxon>asterids</taxon>
        <taxon>Ericales</taxon>
        <taxon>Actinidiaceae</taxon>
        <taxon>Actinidia</taxon>
    </lineage>
</organism>
<keyword evidence="1" id="KW-0863">Zinc-finger</keyword>
<dbReference type="OrthoDB" id="1928232at2759"/>
<name>A0A7J0E936_9ERIC</name>
<dbReference type="Proteomes" id="UP000585474">
    <property type="component" value="Unassembled WGS sequence"/>
</dbReference>
<dbReference type="PANTHER" id="PTHR31669:SF251">
    <property type="entry name" value="PROTEIN FAR1-RELATED SEQUENCE"/>
    <property type="match status" value="1"/>
</dbReference>
<proteinExistence type="inferred from homology"/>
<keyword evidence="1" id="KW-0539">Nucleus</keyword>
<comment type="similarity">
    <text evidence="1">Belongs to the FHY3/FAR1 family.</text>
</comment>
<gene>
    <name evidence="2" type="ORF">Acr_02g0010520</name>
</gene>
<dbReference type="EMBL" id="BJWL01000002">
    <property type="protein sequence ID" value="GFY82812.1"/>
    <property type="molecule type" value="Genomic_DNA"/>
</dbReference>
<accession>A0A7J0E936</accession>
<evidence type="ECO:0000256" key="1">
    <source>
        <dbReference type="RuleBase" id="RU367018"/>
    </source>
</evidence>
<dbReference type="AlphaFoldDB" id="A0A7J0E936"/>
<comment type="caution">
    <text evidence="2">The sequence shown here is derived from an EMBL/GenBank/DDBJ whole genome shotgun (WGS) entry which is preliminary data.</text>
</comment>
<dbReference type="GO" id="GO:0006355">
    <property type="term" value="P:regulation of DNA-templated transcription"/>
    <property type="evidence" value="ECO:0007669"/>
    <property type="project" value="UniProtKB-UniRule"/>
</dbReference>
<reference evidence="2 3" key="1">
    <citation type="submission" date="2019-07" db="EMBL/GenBank/DDBJ databases">
        <title>De Novo Assembly of kiwifruit Actinidia rufa.</title>
        <authorList>
            <person name="Sugita-Konishi S."/>
            <person name="Sato K."/>
            <person name="Mori E."/>
            <person name="Abe Y."/>
            <person name="Kisaki G."/>
            <person name="Hamano K."/>
            <person name="Suezawa K."/>
            <person name="Otani M."/>
            <person name="Fukuda T."/>
            <person name="Manabe T."/>
            <person name="Gomi K."/>
            <person name="Tabuchi M."/>
            <person name="Akimitsu K."/>
            <person name="Kataoka I."/>
        </authorList>
    </citation>
    <scope>NUCLEOTIDE SEQUENCE [LARGE SCALE GENOMIC DNA]</scope>
    <source>
        <strain evidence="3">cv. Fuchu</strain>
    </source>
</reference>
<dbReference type="InterPro" id="IPR031052">
    <property type="entry name" value="FHY3/FAR1"/>
</dbReference>
<comment type="subcellular location">
    <subcellularLocation>
        <location evidence="1">Nucleus</location>
    </subcellularLocation>
</comment>
<dbReference type="PANTHER" id="PTHR31669">
    <property type="entry name" value="PROTEIN FAR1-RELATED SEQUENCE 10-RELATED"/>
    <property type="match status" value="1"/>
</dbReference>
<keyword evidence="3" id="KW-1185">Reference proteome</keyword>
<dbReference type="GO" id="GO:0005634">
    <property type="term" value="C:nucleus"/>
    <property type="evidence" value="ECO:0007669"/>
    <property type="project" value="UniProtKB-SubCell"/>
</dbReference>
<comment type="function">
    <text evidence="1">Putative transcription activator involved in regulating light control of development.</text>
</comment>
<evidence type="ECO:0000313" key="2">
    <source>
        <dbReference type="EMBL" id="GFY82812.1"/>
    </source>
</evidence>
<evidence type="ECO:0000313" key="3">
    <source>
        <dbReference type="Proteomes" id="UP000585474"/>
    </source>
</evidence>
<keyword evidence="1" id="KW-0862">Zinc</keyword>
<sequence length="171" mass="19198">MLLKSIFRAGMLTVQRSESINAFFDGYVHSKTTLKQFADHYENVLRSKIEKQTGADFTSFNTIIPRCSLIETKGSISTFEVAESVLVKDGIPCKEARNFGANEKKDERGSILLCFRSLAEDIKRGYTAVRSVYDDGNDEQKLGIRLLGPIVFEVDQLATETDCNIPTLNYL</sequence>